<dbReference type="InterPro" id="IPR017441">
    <property type="entry name" value="Protein_kinase_ATP_BS"/>
</dbReference>
<dbReference type="InParanoid" id="A0A316VEK9"/>
<evidence type="ECO:0000313" key="11">
    <source>
        <dbReference type="Proteomes" id="UP000245771"/>
    </source>
</evidence>
<organism evidence="10 11">
    <name type="scientific">Meira miltonrushii</name>
    <dbReference type="NCBI Taxonomy" id="1280837"/>
    <lineage>
        <taxon>Eukaryota</taxon>
        <taxon>Fungi</taxon>
        <taxon>Dikarya</taxon>
        <taxon>Basidiomycota</taxon>
        <taxon>Ustilaginomycotina</taxon>
        <taxon>Exobasidiomycetes</taxon>
        <taxon>Exobasidiales</taxon>
        <taxon>Brachybasidiaceae</taxon>
        <taxon>Meira</taxon>
    </lineage>
</organism>
<accession>A0A316VEK9</accession>
<dbReference type="FunFam" id="1.10.510.10:FF:000112">
    <property type="entry name" value="Putative dual specificity tyrosine-phosphorylation-regulated kinase 2"/>
    <property type="match status" value="1"/>
</dbReference>
<evidence type="ECO:0000256" key="8">
    <source>
        <dbReference type="RuleBase" id="RU000304"/>
    </source>
</evidence>
<dbReference type="PROSITE" id="PS00107">
    <property type="entry name" value="PROTEIN_KINASE_ATP"/>
    <property type="match status" value="1"/>
</dbReference>
<dbReference type="InterPro" id="IPR011009">
    <property type="entry name" value="Kinase-like_dom_sf"/>
</dbReference>
<evidence type="ECO:0000256" key="2">
    <source>
        <dbReference type="ARBA" id="ARBA00022527"/>
    </source>
</evidence>
<reference evidence="10 11" key="1">
    <citation type="journal article" date="2018" name="Mol. Biol. Evol.">
        <title>Broad Genomic Sampling Reveals a Smut Pathogenic Ancestry of the Fungal Clade Ustilaginomycotina.</title>
        <authorList>
            <person name="Kijpornyongpan T."/>
            <person name="Mondo S.J."/>
            <person name="Barry K."/>
            <person name="Sandor L."/>
            <person name="Lee J."/>
            <person name="Lipzen A."/>
            <person name="Pangilinan J."/>
            <person name="LaButti K."/>
            <person name="Hainaut M."/>
            <person name="Henrissat B."/>
            <person name="Grigoriev I.V."/>
            <person name="Spatafora J.W."/>
            <person name="Aime M.C."/>
        </authorList>
    </citation>
    <scope>NUCLEOTIDE SEQUENCE [LARGE SCALE GENOMIC DNA]</scope>
    <source>
        <strain evidence="10 11">MCA 3882</strain>
    </source>
</reference>
<dbReference type="GO" id="GO:0004674">
    <property type="term" value="F:protein serine/threonine kinase activity"/>
    <property type="evidence" value="ECO:0007669"/>
    <property type="project" value="UniProtKB-KW"/>
</dbReference>
<feature type="non-terminal residue" evidence="10">
    <location>
        <position position="1"/>
    </location>
</feature>
<evidence type="ECO:0000259" key="9">
    <source>
        <dbReference type="PROSITE" id="PS50011"/>
    </source>
</evidence>
<sequence length="355" mass="41304">LTNPELEEIRSFKEIYFVGQNVDKNSRIPSDGSTTQNGGYDDERGDYLVINHDHLAYRYEVMSLLGRGSFGQVLQCKDHKTGKYVAIKLIRNKRRFHHQALVEVKILENLCKWDPNEEFNVIRIQDSFYFRNHLCISMELLSINLYELIKANSFAGFSTKLIRRVTSQVLLSLSLLRRNRVVHCDLKPENILLMHPRRSAIKVIDFGSSCFEHEKVYTYIQSRFYRSPEVILGMNYHTAIDIWSLGCIIAELYSGYPLFPGENEQEQLACIMEILGVPDRYLIDRSSRKKLFFDSTGAPRPVVNSKGKRRRPATKSLRSALNCDDELFLDFLAKCLHWDPERRIKPDAALRHPWI</sequence>
<evidence type="ECO:0000256" key="3">
    <source>
        <dbReference type="ARBA" id="ARBA00022679"/>
    </source>
</evidence>
<dbReference type="SUPFAM" id="SSF56112">
    <property type="entry name" value="Protein kinase-like (PK-like)"/>
    <property type="match status" value="1"/>
</dbReference>
<dbReference type="RefSeq" id="XP_025356361.1">
    <property type="nucleotide sequence ID" value="XM_025496155.1"/>
</dbReference>
<gene>
    <name evidence="10" type="ORF">FA14DRAFT_116127</name>
</gene>
<feature type="domain" description="Protein kinase" evidence="9">
    <location>
        <begin position="59"/>
        <end position="355"/>
    </location>
</feature>
<keyword evidence="3" id="KW-0808">Transferase</keyword>
<feature type="non-terminal residue" evidence="10">
    <location>
        <position position="355"/>
    </location>
</feature>
<keyword evidence="11" id="KW-1185">Reference proteome</keyword>
<dbReference type="Gene3D" id="3.30.200.20">
    <property type="entry name" value="Phosphorylase Kinase, domain 1"/>
    <property type="match status" value="1"/>
</dbReference>
<keyword evidence="2 8" id="KW-0723">Serine/threonine-protein kinase</keyword>
<evidence type="ECO:0000256" key="1">
    <source>
        <dbReference type="ARBA" id="ARBA00008867"/>
    </source>
</evidence>
<dbReference type="CDD" id="cd14210">
    <property type="entry name" value="PKc_DYRK"/>
    <property type="match status" value="1"/>
</dbReference>
<protein>
    <submittedName>
        <fullName evidence="10">Kinase-like protein</fullName>
    </submittedName>
</protein>
<dbReference type="Proteomes" id="UP000245771">
    <property type="component" value="Unassembled WGS sequence"/>
</dbReference>
<dbReference type="InterPro" id="IPR008271">
    <property type="entry name" value="Ser/Thr_kinase_AS"/>
</dbReference>
<evidence type="ECO:0000256" key="7">
    <source>
        <dbReference type="PROSITE-ProRule" id="PRU10141"/>
    </source>
</evidence>
<dbReference type="Pfam" id="PF00069">
    <property type="entry name" value="Pkinase"/>
    <property type="match status" value="1"/>
</dbReference>
<evidence type="ECO:0000256" key="5">
    <source>
        <dbReference type="ARBA" id="ARBA00022777"/>
    </source>
</evidence>
<feature type="binding site" evidence="7">
    <location>
        <position position="88"/>
    </location>
    <ligand>
        <name>ATP</name>
        <dbReference type="ChEBI" id="CHEBI:30616"/>
    </ligand>
</feature>
<dbReference type="PANTHER" id="PTHR24058">
    <property type="entry name" value="DUAL SPECIFICITY PROTEIN KINASE"/>
    <property type="match status" value="1"/>
</dbReference>
<dbReference type="GO" id="GO:0005524">
    <property type="term" value="F:ATP binding"/>
    <property type="evidence" value="ECO:0007669"/>
    <property type="project" value="UniProtKB-UniRule"/>
</dbReference>
<dbReference type="STRING" id="1280837.A0A316VEK9"/>
<dbReference type="FunCoup" id="A0A316VEK9">
    <property type="interactions" value="289"/>
</dbReference>
<proteinExistence type="inferred from homology"/>
<keyword evidence="4 7" id="KW-0547">Nucleotide-binding</keyword>
<comment type="similarity">
    <text evidence="1">Belongs to the protein kinase superfamily. CMGC Ser/Thr protein kinase family. MNB/DYRK subfamily.</text>
</comment>
<dbReference type="AlphaFoldDB" id="A0A316VEK9"/>
<evidence type="ECO:0000256" key="4">
    <source>
        <dbReference type="ARBA" id="ARBA00022741"/>
    </source>
</evidence>
<dbReference type="InterPro" id="IPR050494">
    <property type="entry name" value="Ser_Thr_dual-spec_kinase"/>
</dbReference>
<dbReference type="Gene3D" id="1.10.510.10">
    <property type="entry name" value="Transferase(Phosphotransferase) domain 1"/>
    <property type="match status" value="1"/>
</dbReference>
<keyword evidence="6 7" id="KW-0067">ATP-binding</keyword>
<dbReference type="SMART" id="SM00220">
    <property type="entry name" value="S_TKc"/>
    <property type="match status" value="1"/>
</dbReference>
<name>A0A316VEK9_9BASI</name>
<dbReference type="EMBL" id="KZ819603">
    <property type="protein sequence ID" value="PWN36059.1"/>
    <property type="molecule type" value="Genomic_DNA"/>
</dbReference>
<dbReference type="GO" id="GO:0005737">
    <property type="term" value="C:cytoplasm"/>
    <property type="evidence" value="ECO:0007669"/>
    <property type="project" value="TreeGrafter"/>
</dbReference>
<dbReference type="PROSITE" id="PS00108">
    <property type="entry name" value="PROTEIN_KINASE_ST"/>
    <property type="match status" value="1"/>
</dbReference>
<dbReference type="GeneID" id="37017936"/>
<keyword evidence="5 10" id="KW-0418">Kinase</keyword>
<dbReference type="GO" id="GO:0005856">
    <property type="term" value="C:cytoskeleton"/>
    <property type="evidence" value="ECO:0007669"/>
    <property type="project" value="TreeGrafter"/>
</dbReference>
<dbReference type="PANTHER" id="PTHR24058:SF22">
    <property type="entry name" value="DUAL SPECIFICITY TYROSINE-PHOSPHORYLATION-REGULATED KINASE 4"/>
    <property type="match status" value="1"/>
</dbReference>
<evidence type="ECO:0000256" key="6">
    <source>
        <dbReference type="ARBA" id="ARBA00022840"/>
    </source>
</evidence>
<dbReference type="InterPro" id="IPR000719">
    <property type="entry name" value="Prot_kinase_dom"/>
</dbReference>
<dbReference type="PROSITE" id="PS50011">
    <property type="entry name" value="PROTEIN_KINASE_DOM"/>
    <property type="match status" value="1"/>
</dbReference>
<evidence type="ECO:0000313" key="10">
    <source>
        <dbReference type="EMBL" id="PWN36059.1"/>
    </source>
</evidence>
<dbReference type="OrthoDB" id="9332038at2759"/>